<reference evidence="1 2" key="1">
    <citation type="submission" date="2014-02" db="EMBL/GenBank/DDBJ databases">
        <title>Draft genome sequence of Lysinibacillus odysseyi NBRC 100172.</title>
        <authorList>
            <person name="Zhang F."/>
            <person name="Wang G."/>
            <person name="Zhang L."/>
        </authorList>
    </citation>
    <scope>NUCLEOTIDE SEQUENCE [LARGE SCALE GENOMIC DNA]</scope>
    <source>
        <strain evidence="1 2">NBRC 100172</strain>
    </source>
</reference>
<dbReference type="RefSeq" id="WP_036159579.1">
    <property type="nucleotide sequence ID" value="NZ_AVCX01000001.1"/>
</dbReference>
<comment type="caution">
    <text evidence="1">The sequence shown here is derived from an EMBL/GenBank/DDBJ whole genome shotgun (WGS) entry which is preliminary data.</text>
</comment>
<dbReference type="OrthoDB" id="6637514at2"/>
<dbReference type="EMBL" id="JPVP01000060">
    <property type="protein sequence ID" value="KGR82258.1"/>
    <property type="molecule type" value="Genomic_DNA"/>
</dbReference>
<accession>A0A0A3IHG1</accession>
<dbReference type="Proteomes" id="UP000030437">
    <property type="component" value="Unassembled WGS sequence"/>
</dbReference>
<sequence>MDENFDCTQFFSFDTSLSMQEIVLLLSDLKNHEFLILKSDDIREVKKRYLEKYMSSYLIELKNNNFIGELQDWSNFESPPSIVKLFSDVSEKIAKNINITNYSIFLCKFAQENVTEDKILETKSNEILSALYNMSNFSYDLWMDNLILKINE</sequence>
<gene>
    <name evidence="1" type="ORF">CD32_23585</name>
</gene>
<evidence type="ECO:0000313" key="2">
    <source>
        <dbReference type="Proteomes" id="UP000030437"/>
    </source>
</evidence>
<dbReference type="AlphaFoldDB" id="A0A0A3IHG1"/>
<keyword evidence="2" id="KW-1185">Reference proteome</keyword>
<name>A0A0A3IHG1_9BACI</name>
<protein>
    <submittedName>
        <fullName evidence="1">Uncharacterized protein</fullName>
    </submittedName>
</protein>
<proteinExistence type="predicted"/>
<organism evidence="1 2">
    <name type="scientific">Lysinibacillus odysseyi 34hs-1 = NBRC 100172</name>
    <dbReference type="NCBI Taxonomy" id="1220589"/>
    <lineage>
        <taxon>Bacteria</taxon>
        <taxon>Bacillati</taxon>
        <taxon>Bacillota</taxon>
        <taxon>Bacilli</taxon>
        <taxon>Bacillales</taxon>
        <taxon>Bacillaceae</taxon>
        <taxon>Lysinibacillus</taxon>
    </lineage>
</organism>
<evidence type="ECO:0000313" key="1">
    <source>
        <dbReference type="EMBL" id="KGR82258.1"/>
    </source>
</evidence>